<dbReference type="OrthoDB" id="76224at2759"/>
<organism evidence="3 4">
    <name type="scientific">Glomus cerebriforme</name>
    <dbReference type="NCBI Taxonomy" id="658196"/>
    <lineage>
        <taxon>Eukaryota</taxon>
        <taxon>Fungi</taxon>
        <taxon>Fungi incertae sedis</taxon>
        <taxon>Mucoromycota</taxon>
        <taxon>Glomeromycotina</taxon>
        <taxon>Glomeromycetes</taxon>
        <taxon>Glomerales</taxon>
        <taxon>Glomeraceae</taxon>
        <taxon>Glomus</taxon>
    </lineage>
</organism>
<evidence type="ECO:0000313" key="4">
    <source>
        <dbReference type="Proteomes" id="UP000265703"/>
    </source>
</evidence>
<evidence type="ECO:0000256" key="2">
    <source>
        <dbReference type="SAM" id="MobiDB-lite"/>
    </source>
</evidence>
<protein>
    <submittedName>
        <fullName evidence="3">Uncharacterized protein</fullName>
    </submittedName>
</protein>
<dbReference type="AlphaFoldDB" id="A0A397TAJ6"/>
<comment type="caution">
    <text evidence="3">The sequence shown here is derived from an EMBL/GenBank/DDBJ whole genome shotgun (WGS) entry which is preliminary data.</text>
</comment>
<evidence type="ECO:0000313" key="3">
    <source>
        <dbReference type="EMBL" id="RIA95293.1"/>
    </source>
</evidence>
<reference evidence="3 4" key="1">
    <citation type="submission" date="2018-06" db="EMBL/GenBank/DDBJ databases">
        <title>Comparative genomics reveals the genomic features of Rhizophagus irregularis, R. cerebriforme, R. diaphanum and Gigaspora rosea, and their symbiotic lifestyle signature.</title>
        <authorList>
            <person name="Morin E."/>
            <person name="San Clemente H."/>
            <person name="Chen E.C.H."/>
            <person name="De La Providencia I."/>
            <person name="Hainaut M."/>
            <person name="Kuo A."/>
            <person name="Kohler A."/>
            <person name="Murat C."/>
            <person name="Tang N."/>
            <person name="Roy S."/>
            <person name="Loubradou J."/>
            <person name="Henrissat B."/>
            <person name="Grigoriev I.V."/>
            <person name="Corradi N."/>
            <person name="Roux C."/>
            <person name="Martin F.M."/>
        </authorList>
    </citation>
    <scope>NUCLEOTIDE SEQUENCE [LARGE SCALE GENOMIC DNA]</scope>
    <source>
        <strain evidence="3 4">DAOM 227022</strain>
    </source>
</reference>
<name>A0A397TAJ6_9GLOM</name>
<accession>A0A397TAJ6</accession>
<evidence type="ECO:0000256" key="1">
    <source>
        <dbReference type="SAM" id="Coils"/>
    </source>
</evidence>
<feature type="compositionally biased region" description="Polar residues" evidence="2">
    <location>
        <begin position="1"/>
        <end position="12"/>
    </location>
</feature>
<keyword evidence="1" id="KW-0175">Coiled coil</keyword>
<feature type="coiled-coil region" evidence="1">
    <location>
        <begin position="379"/>
        <end position="430"/>
    </location>
</feature>
<dbReference type="EMBL" id="QKYT01000064">
    <property type="protein sequence ID" value="RIA95293.1"/>
    <property type="molecule type" value="Genomic_DNA"/>
</dbReference>
<feature type="region of interest" description="Disordered" evidence="2">
    <location>
        <begin position="333"/>
        <end position="369"/>
    </location>
</feature>
<proteinExistence type="predicted"/>
<keyword evidence="4" id="KW-1185">Reference proteome</keyword>
<feature type="compositionally biased region" description="Low complexity" evidence="2">
    <location>
        <begin position="353"/>
        <end position="363"/>
    </location>
</feature>
<sequence length="548" mass="63749">MTKRSSGIANSKTKTKRQDKSKISKNNRTKEFSQQLQDVDVASENGGEIPTGQKESQFSYDIGNLVATNQQEINGGPFPSYEPPPGWKKMESNDFSTFDFKNVHKEENELWLFKIPRTVSKSDLQGLTLKLPFGLSRVPTKVATLQKALQEHLHKKSELVEYHVYEMPNDDNISQENEVAKEFIQELRAPHETIFRQMKELEIFLPCQEAQGLLLSHKRPTRYFNISRSVNPPDPSSNIDSILANKPEPIPHPSETFIPRFTVSFPDYSKRHIIEARETKKKFRNRMMNEWNFPKWQQQIKEHEEIAERAFKEYQKNCKTLVNKSKKNFVREVEEKGQKVIEEKPRRQKRKYSNISTPSSSGESESEKPLTKIKILTELKLKRKKIEESDTDLEILEEAAEEEVDFVKLAKNQIYQKEKAAREAQEAEKRATDTWTPALVSYPIYNPPETWWSKTYNKILNETEQTKLRPKLAKRKYTLEDRLKFYKKHGREPPLYAVPKTRGKRIDINYGGIEGNLEIPKPRQKVILPPPPPGTTGHLRPCVEFIDS</sequence>
<dbReference type="Proteomes" id="UP000265703">
    <property type="component" value="Unassembled WGS sequence"/>
</dbReference>
<gene>
    <name evidence="3" type="ORF">C1645_816898</name>
</gene>
<feature type="compositionally biased region" description="Basic and acidic residues" evidence="2">
    <location>
        <begin position="333"/>
        <end position="345"/>
    </location>
</feature>
<dbReference type="Gene3D" id="6.20.250.70">
    <property type="match status" value="1"/>
</dbReference>
<feature type="region of interest" description="Disordered" evidence="2">
    <location>
        <begin position="1"/>
        <end position="56"/>
    </location>
</feature>